<organism evidence="1 2">
    <name type="scientific">Plakobranchus ocellatus</name>
    <dbReference type="NCBI Taxonomy" id="259542"/>
    <lineage>
        <taxon>Eukaryota</taxon>
        <taxon>Metazoa</taxon>
        <taxon>Spiralia</taxon>
        <taxon>Lophotrochozoa</taxon>
        <taxon>Mollusca</taxon>
        <taxon>Gastropoda</taxon>
        <taxon>Heterobranchia</taxon>
        <taxon>Euthyneura</taxon>
        <taxon>Panpulmonata</taxon>
        <taxon>Sacoglossa</taxon>
        <taxon>Placobranchoidea</taxon>
        <taxon>Plakobranchidae</taxon>
        <taxon>Plakobranchus</taxon>
    </lineage>
</organism>
<name>A0AAV4D6X1_9GAST</name>
<reference evidence="1 2" key="1">
    <citation type="journal article" date="2021" name="Elife">
        <title>Chloroplast acquisition without the gene transfer in kleptoplastic sea slugs, Plakobranchus ocellatus.</title>
        <authorList>
            <person name="Maeda T."/>
            <person name="Takahashi S."/>
            <person name="Yoshida T."/>
            <person name="Shimamura S."/>
            <person name="Takaki Y."/>
            <person name="Nagai Y."/>
            <person name="Toyoda A."/>
            <person name="Suzuki Y."/>
            <person name="Arimoto A."/>
            <person name="Ishii H."/>
            <person name="Satoh N."/>
            <person name="Nishiyama T."/>
            <person name="Hasebe M."/>
            <person name="Maruyama T."/>
            <person name="Minagawa J."/>
            <person name="Obokata J."/>
            <person name="Shigenobu S."/>
        </authorList>
    </citation>
    <scope>NUCLEOTIDE SEQUENCE [LARGE SCALE GENOMIC DNA]</scope>
</reference>
<dbReference type="AlphaFoldDB" id="A0AAV4D6X1"/>
<accession>A0AAV4D6X1</accession>
<gene>
    <name evidence="1" type="ORF">PoB_006648200</name>
</gene>
<keyword evidence="2" id="KW-1185">Reference proteome</keyword>
<proteinExistence type="predicted"/>
<sequence>MIEIIKPPTDFRSYRVVILPNGISAMLISERLESDDSTEWMDVDDELQEVCIAFISLPSCLHGKRDSNNLIHFSTGRLVLQMT</sequence>
<dbReference type="EMBL" id="BLXT01007556">
    <property type="protein sequence ID" value="GFO39977.1"/>
    <property type="molecule type" value="Genomic_DNA"/>
</dbReference>
<dbReference type="Proteomes" id="UP000735302">
    <property type="component" value="Unassembled WGS sequence"/>
</dbReference>
<comment type="caution">
    <text evidence="1">The sequence shown here is derived from an EMBL/GenBank/DDBJ whole genome shotgun (WGS) entry which is preliminary data.</text>
</comment>
<evidence type="ECO:0000313" key="2">
    <source>
        <dbReference type="Proteomes" id="UP000735302"/>
    </source>
</evidence>
<evidence type="ECO:0000313" key="1">
    <source>
        <dbReference type="EMBL" id="GFO39977.1"/>
    </source>
</evidence>
<protein>
    <submittedName>
        <fullName evidence="1">Uncharacterized protein</fullName>
    </submittedName>
</protein>